<dbReference type="Gene3D" id="3.90.280.10">
    <property type="entry name" value="PEBP-like"/>
    <property type="match status" value="1"/>
</dbReference>
<keyword evidence="1" id="KW-0732">Signal</keyword>
<feature type="non-terminal residue" evidence="2">
    <location>
        <position position="114"/>
    </location>
</feature>
<organism evidence="2">
    <name type="scientific">Magnaporthiopsis poae (strain ATCC 64411 / 73-15)</name>
    <name type="common">Kentucky bluegrass fungus</name>
    <name type="synonym">Magnaporthe poae</name>
    <dbReference type="NCBI Taxonomy" id="644358"/>
    <lineage>
        <taxon>Eukaryota</taxon>
        <taxon>Fungi</taxon>
        <taxon>Dikarya</taxon>
        <taxon>Ascomycota</taxon>
        <taxon>Pezizomycotina</taxon>
        <taxon>Sordariomycetes</taxon>
        <taxon>Sordariomycetidae</taxon>
        <taxon>Magnaporthales</taxon>
        <taxon>Magnaporthaceae</taxon>
        <taxon>Magnaporthiopsis</taxon>
    </lineage>
</organism>
<proteinExistence type="predicted"/>
<evidence type="ECO:0000256" key="1">
    <source>
        <dbReference type="SAM" id="SignalP"/>
    </source>
</evidence>
<reference evidence="2" key="1">
    <citation type="submission" date="2010-05" db="EMBL/GenBank/DDBJ databases">
        <title>The Genome Sequence of Magnaporthe poae strain ATCC 64411.</title>
        <authorList>
            <consortium name="The Broad Institute Genome Sequencing Platform"/>
            <consortium name="Broad Institute Genome Sequencing Center for Infectious Disease"/>
            <person name="Ma L.-J."/>
            <person name="Dead R."/>
            <person name="Young S."/>
            <person name="Zeng Q."/>
            <person name="Koehrsen M."/>
            <person name="Alvarado L."/>
            <person name="Berlin A."/>
            <person name="Chapman S.B."/>
            <person name="Chen Z."/>
            <person name="Freedman E."/>
            <person name="Gellesch M."/>
            <person name="Goldberg J."/>
            <person name="Griggs A."/>
            <person name="Gujja S."/>
            <person name="Heilman E.R."/>
            <person name="Heiman D."/>
            <person name="Hepburn T."/>
            <person name="Howarth C."/>
            <person name="Jen D."/>
            <person name="Larson L."/>
            <person name="Mehta T."/>
            <person name="Neiman D."/>
            <person name="Pearson M."/>
            <person name="Roberts A."/>
            <person name="Saif S."/>
            <person name="Shea T."/>
            <person name="Shenoy N."/>
            <person name="Sisk P."/>
            <person name="Stolte C."/>
            <person name="Sykes S."/>
            <person name="Walk T."/>
            <person name="White J."/>
            <person name="Yandava C."/>
            <person name="Haas B."/>
            <person name="Nusbaum C."/>
            <person name="Birren B."/>
        </authorList>
    </citation>
    <scope>NUCLEOTIDE SEQUENCE</scope>
    <source>
        <strain evidence="2">ATCC 64411</strain>
    </source>
</reference>
<dbReference type="VEuPathDB" id="FungiDB:MAPG_11401"/>
<feature type="chain" id="PRO_5005202488" description="Phosphatidylethanolamine-binding protein" evidence="1">
    <location>
        <begin position="18"/>
        <end position="114"/>
    </location>
</feature>
<dbReference type="EMBL" id="GL876981">
    <property type="protein sequence ID" value="KLU92457.1"/>
    <property type="molecule type" value="Genomic_DNA"/>
</dbReference>
<sequence length="114" mass="11659">MQFSILALAAGLVPVLAIPPTEFGLPTSAGNAQLSLAFTFNKQTNVITPAQLLGGSIASSQPEMAIDPKRVPGAANLNSPLVVLMIDPDAPTPGARNGRTILHMMATGVRLGSA</sequence>
<name>A0A0H2U951_MAGP6</name>
<dbReference type="SUPFAM" id="SSF49777">
    <property type="entry name" value="PEBP-like"/>
    <property type="match status" value="1"/>
</dbReference>
<dbReference type="OrthoDB" id="2506647at2759"/>
<dbReference type="InterPro" id="IPR036610">
    <property type="entry name" value="PEBP-like_sf"/>
</dbReference>
<feature type="signal peptide" evidence="1">
    <location>
        <begin position="1"/>
        <end position="17"/>
    </location>
</feature>
<gene>
    <name evidence="2" type="ORF">MAPG_11401</name>
</gene>
<evidence type="ECO:0000313" key="2">
    <source>
        <dbReference type="EMBL" id="KLU92457.1"/>
    </source>
</evidence>
<reference evidence="2" key="2">
    <citation type="submission" date="2011-03" db="EMBL/GenBank/DDBJ databases">
        <title>Annotation of Magnaporthe poae ATCC 64411.</title>
        <authorList>
            <person name="Ma L.-J."/>
            <person name="Dead R."/>
            <person name="Young S.K."/>
            <person name="Zeng Q."/>
            <person name="Gargeya S."/>
            <person name="Fitzgerald M."/>
            <person name="Haas B."/>
            <person name="Abouelleil A."/>
            <person name="Alvarado L."/>
            <person name="Arachchi H.M."/>
            <person name="Berlin A."/>
            <person name="Brown A."/>
            <person name="Chapman S.B."/>
            <person name="Chen Z."/>
            <person name="Dunbar C."/>
            <person name="Freedman E."/>
            <person name="Gearin G."/>
            <person name="Gellesch M."/>
            <person name="Goldberg J."/>
            <person name="Griggs A."/>
            <person name="Gujja S."/>
            <person name="Heiman D."/>
            <person name="Howarth C."/>
            <person name="Larson L."/>
            <person name="Lui A."/>
            <person name="MacDonald P.J.P."/>
            <person name="Mehta T."/>
            <person name="Montmayeur A."/>
            <person name="Murphy C."/>
            <person name="Neiman D."/>
            <person name="Pearson M."/>
            <person name="Priest M."/>
            <person name="Roberts A."/>
            <person name="Saif S."/>
            <person name="Shea T."/>
            <person name="Shenoy N."/>
            <person name="Sisk P."/>
            <person name="Stolte C."/>
            <person name="Sykes S."/>
            <person name="Yandava C."/>
            <person name="Wortman J."/>
            <person name="Nusbaum C."/>
            <person name="Birren B."/>
        </authorList>
    </citation>
    <scope>NUCLEOTIDE SEQUENCE</scope>
    <source>
        <strain evidence="2">ATCC 64411</strain>
    </source>
</reference>
<protein>
    <recommendedName>
        <fullName evidence="3">Phosphatidylethanolamine-binding protein</fullName>
    </recommendedName>
</protein>
<dbReference type="AlphaFoldDB" id="A0A0H2U951"/>
<accession>A0A0H2U951</accession>
<evidence type="ECO:0008006" key="3">
    <source>
        <dbReference type="Google" id="ProtNLM"/>
    </source>
</evidence>